<dbReference type="SUPFAM" id="SSF47413">
    <property type="entry name" value="lambda repressor-like DNA-binding domains"/>
    <property type="match status" value="1"/>
</dbReference>
<evidence type="ECO:0000259" key="1">
    <source>
        <dbReference type="PROSITE" id="PS50943"/>
    </source>
</evidence>
<keyword evidence="3" id="KW-1185">Reference proteome</keyword>
<accession>A0A3N0E304</accession>
<dbReference type="AlphaFoldDB" id="A0A3N0E304"/>
<dbReference type="InterPro" id="IPR043917">
    <property type="entry name" value="DUF5753"/>
</dbReference>
<dbReference type="GO" id="GO:0003677">
    <property type="term" value="F:DNA binding"/>
    <property type="evidence" value="ECO:0007669"/>
    <property type="project" value="InterPro"/>
</dbReference>
<organism evidence="2 3">
    <name type="scientific">Halostreptopolyspora alba</name>
    <dbReference type="NCBI Taxonomy" id="2487137"/>
    <lineage>
        <taxon>Bacteria</taxon>
        <taxon>Bacillati</taxon>
        <taxon>Actinomycetota</taxon>
        <taxon>Actinomycetes</taxon>
        <taxon>Streptosporangiales</taxon>
        <taxon>Nocardiopsidaceae</taxon>
        <taxon>Halostreptopolyspora</taxon>
    </lineage>
</organism>
<dbReference type="CDD" id="cd00093">
    <property type="entry name" value="HTH_XRE"/>
    <property type="match status" value="1"/>
</dbReference>
<dbReference type="Gene3D" id="1.10.260.40">
    <property type="entry name" value="lambda repressor-like DNA-binding domains"/>
    <property type="match status" value="1"/>
</dbReference>
<dbReference type="InterPro" id="IPR001387">
    <property type="entry name" value="Cro/C1-type_HTH"/>
</dbReference>
<gene>
    <name evidence="2" type="ORF">EFW17_19880</name>
</gene>
<comment type="caution">
    <text evidence="2">The sequence shown here is derived from an EMBL/GenBank/DDBJ whole genome shotgun (WGS) entry which is preliminary data.</text>
</comment>
<name>A0A3N0E304_9ACTN</name>
<proteinExistence type="predicted"/>
<reference evidence="2 3" key="1">
    <citation type="submission" date="2018-11" db="EMBL/GenBank/DDBJ databases">
        <title>The genome draft of YIM 96095.</title>
        <authorList>
            <person name="Tang S.-K."/>
            <person name="Chunyu W.-X."/>
            <person name="Feng Y.-Z."/>
        </authorList>
    </citation>
    <scope>NUCLEOTIDE SEQUENCE [LARGE SCALE GENOMIC DNA]</scope>
    <source>
        <strain evidence="2 3">YIM 96095</strain>
    </source>
</reference>
<feature type="domain" description="HTH cro/C1-type" evidence="1">
    <location>
        <begin position="32"/>
        <end position="87"/>
    </location>
</feature>
<protein>
    <submittedName>
        <fullName evidence="2">XRE family transcriptional regulator</fullName>
    </submittedName>
</protein>
<dbReference type="RefSeq" id="WP_123202944.1">
    <property type="nucleotide sequence ID" value="NZ_RJMB01000025.1"/>
</dbReference>
<evidence type="ECO:0000313" key="2">
    <source>
        <dbReference type="EMBL" id="RNL82179.1"/>
    </source>
</evidence>
<dbReference type="Pfam" id="PF13560">
    <property type="entry name" value="HTH_31"/>
    <property type="match status" value="1"/>
</dbReference>
<dbReference type="Proteomes" id="UP000269198">
    <property type="component" value="Unassembled WGS sequence"/>
</dbReference>
<dbReference type="OrthoDB" id="5177725at2"/>
<dbReference type="InterPro" id="IPR010982">
    <property type="entry name" value="Lambda_DNA-bd_dom_sf"/>
</dbReference>
<dbReference type="PROSITE" id="PS50943">
    <property type="entry name" value="HTH_CROC1"/>
    <property type="match status" value="1"/>
</dbReference>
<evidence type="ECO:0000313" key="3">
    <source>
        <dbReference type="Proteomes" id="UP000269198"/>
    </source>
</evidence>
<dbReference type="EMBL" id="RJMB01000025">
    <property type="protein sequence ID" value="RNL82179.1"/>
    <property type="molecule type" value="Genomic_DNA"/>
</dbReference>
<dbReference type="Pfam" id="PF19054">
    <property type="entry name" value="DUF5753"/>
    <property type="match status" value="1"/>
</dbReference>
<dbReference type="SMART" id="SM00530">
    <property type="entry name" value="HTH_XRE"/>
    <property type="match status" value="1"/>
</dbReference>
<sequence>MIPAEDSVAAGLANSEAEGGSAVLRILLGTQLRRMRTAKGITPEKAARSIGVSPAKVNGVEQGQARLKSSEATTLLTLYEVSDPQERATLLTLVDRANTPSWWQRYDDILPSWFEGYVELEESASVIRTYELQFVPGLLQTQDYARAVIQLNHGHSPASETEQRIGMRMQRQERLFGPNAPRYWAVVDEAALRRPYGHPKVLRDQISYLLEISELPNVTLQVMPFAYGGHSAAGGSFTILRFAAPDLPDIVYLEQLHSAIYLDKRDDTHRYLEIMGQLCVQAPPPNATPGLLTSLRDALD</sequence>